<evidence type="ECO:0000256" key="1">
    <source>
        <dbReference type="ARBA" id="ARBA00009013"/>
    </source>
</evidence>
<dbReference type="AlphaFoldDB" id="A0A1H5RJE8"/>
<dbReference type="InterPro" id="IPR003658">
    <property type="entry name" value="Anti-sigma_ant"/>
</dbReference>
<dbReference type="Proteomes" id="UP000198878">
    <property type="component" value="Unassembled WGS sequence"/>
</dbReference>
<accession>A0A1H5RJE8</accession>
<dbReference type="Gene3D" id="3.30.750.24">
    <property type="entry name" value="STAS domain"/>
    <property type="match status" value="1"/>
</dbReference>
<evidence type="ECO:0000256" key="2">
    <source>
        <dbReference type="RuleBase" id="RU003749"/>
    </source>
</evidence>
<dbReference type="PROSITE" id="PS50801">
    <property type="entry name" value="STAS"/>
    <property type="match status" value="1"/>
</dbReference>
<dbReference type="InterPro" id="IPR002645">
    <property type="entry name" value="STAS_dom"/>
</dbReference>
<evidence type="ECO:0000313" key="5">
    <source>
        <dbReference type="Proteomes" id="UP000198878"/>
    </source>
</evidence>
<proteinExistence type="inferred from homology"/>
<protein>
    <recommendedName>
        <fullName evidence="2">Anti-sigma factor antagonist</fullName>
    </recommendedName>
</protein>
<organism evidence="4 5">
    <name type="scientific">Amycolatopsis pretoriensis</name>
    <dbReference type="NCBI Taxonomy" id="218821"/>
    <lineage>
        <taxon>Bacteria</taxon>
        <taxon>Bacillati</taxon>
        <taxon>Actinomycetota</taxon>
        <taxon>Actinomycetes</taxon>
        <taxon>Pseudonocardiales</taxon>
        <taxon>Pseudonocardiaceae</taxon>
        <taxon>Amycolatopsis</taxon>
    </lineage>
</organism>
<dbReference type="RefSeq" id="WP_086676777.1">
    <property type="nucleotide sequence ID" value="NZ_FNUJ01000021.1"/>
</dbReference>
<dbReference type="STRING" id="218821.SAMN05421837_1211"/>
<comment type="similarity">
    <text evidence="1 2">Belongs to the anti-sigma-factor antagonist family.</text>
</comment>
<reference evidence="5" key="1">
    <citation type="submission" date="2016-10" db="EMBL/GenBank/DDBJ databases">
        <authorList>
            <person name="Varghese N."/>
            <person name="Submissions S."/>
        </authorList>
    </citation>
    <scope>NUCLEOTIDE SEQUENCE [LARGE SCALE GENOMIC DNA]</scope>
    <source>
        <strain evidence="5">DSM 44654</strain>
    </source>
</reference>
<feature type="domain" description="STAS" evidence="3">
    <location>
        <begin position="11"/>
        <end position="120"/>
    </location>
</feature>
<dbReference type="NCBIfam" id="TIGR00377">
    <property type="entry name" value="ant_ant_sig"/>
    <property type="match status" value="1"/>
</dbReference>
<evidence type="ECO:0000259" key="3">
    <source>
        <dbReference type="PROSITE" id="PS50801"/>
    </source>
</evidence>
<dbReference type="PANTHER" id="PTHR33495:SF2">
    <property type="entry name" value="ANTI-SIGMA FACTOR ANTAGONIST TM_1081-RELATED"/>
    <property type="match status" value="1"/>
</dbReference>
<dbReference type="Pfam" id="PF01740">
    <property type="entry name" value="STAS"/>
    <property type="match status" value="1"/>
</dbReference>
<dbReference type="SUPFAM" id="SSF52091">
    <property type="entry name" value="SpoIIaa-like"/>
    <property type="match status" value="1"/>
</dbReference>
<keyword evidence="5" id="KW-1185">Reference proteome</keyword>
<sequence length="126" mass="13266">MTDTDGDRVVLSVELVALPEAVVVAVAGDLDLETAPVLRRQAFAALDERPLAVILDLGAVTFCGSAGLQVLSELVTATAATDLPFAVVAGHRPVLRALQLTRIDVTLSLHPELEQARGWVRGQSST</sequence>
<gene>
    <name evidence="4" type="ORF">SAMN05421837_1211</name>
</gene>
<dbReference type="GO" id="GO:0043856">
    <property type="term" value="F:anti-sigma factor antagonist activity"/>
    <property type="evidence" value="ECO:0007669"/>
    <property type="project" value="InterPro"/>
</dbReference>
<dbReference type="OrthoDB" id="3629170at2"/>
<dbReference type="CDD" id="cd07043">
    <property type="entry name" value="STAS_anti-anti-sigma_factors"/>
    <property type="match status" value="1"/>
</dbReference>
<dbReference type="PANTHER" id="PTHR33495">
    <property type="entry name" value="ANTI-SIGMA FACTOR ANTAGONIST TM_1081-RELATED-RELATED"/>
    <property type="match status" value="1"/>
</dbReference>
<evidence type="ECO:0000313" key="4">
    <source>
        <dbReference type="EMBL" id="SEF38370.1"/>
    </source>
</evidence>
<dbReference type="InterPro" id="IPR036513">
    <property type="entry name" value="STAS_dom_sf"/>
</dbReference>
<name>A0A1H5RJE8_9PSEU</name>
<dbReference type="EMBL" id="FNUJ01000021">
    <property type="protein sequence ID" value="SEF38370.1"/>
    <property type="molecule type" value="Genomic_DNA"/>
</dbReference>